<protein>
    <submittedName>
        <fullName evidence="2">Uncharacterized protein</fullName>
    </submittedName>
</protein>
<dbReference type="Proteomes" id="UP000185674">
    <property type="component" value="Plasmid pGFJ2"/>
</dbReference>
<dbReference type="RefSeq" id="WP_076033725.1">
    <property type="nucleotide sequence ID" value="NZ_CP016898.1"/>
</dbReference>
<dbReference type="EMBL" id="CP016898">
    <property type="protein sequence ID" value="APV37717.1"/>
    <property type="molecule type" value="Genomic_DNA"/>
</dbReference>
<keyword evidence="1" id="KW-0175">Coiled coil</keyword>
<accession>A0A1P8ENE4</accession>
<geneLocation type="plasmid" evidence="3">
    <name>pgfj2</name>
</geneLocation>
<gene>
    <name evidence="2" type="ORF">BEN76_16855</name>
</gene>
<keyword evidence="2" id="KW-0614">Plasmid</keyword>
<evidence type="ECO:0000313" key="3">
    <source>
        <dbReference type="Proteomes" id="UP000185674"/>
    </source>
</evidence>
<reference evidence="2 3" key="1">
    <citation type="submission" date="2016-08" db="EMBL/GenBank/DDBJ databases">
        <title>Complete genome sequence of Acinetobacter baylyi strain GFJ2.</title>
        <authorList>
            <person name="Tabata M."/>
            <person name="Kuboki S."/>
            <person name="Gibu N."/>
            <person name="Kinouchi Y."/>
            <person name="Vangnai A."/>
            <person name="Kasai D."/>
            <person name="Fukuda M."/>
        </authorList>
    </citation>
    <scope>NUCLEOTIDE SEQUENCE [LARGE SCALE GENOMIC DNA]</scope>
    <source>
        <strain evidence="2 3">GFJ2</strain>
        <plasmid evidence="3">Plasmid pgfj2</plasmid>
    </source>
</reference>
<dbReference type="KEGG" id="asol:BEN76_16855"/>
<organism evidence="2 3">
    <name type="scientific">Acinetobacter soli</name>
    <dbReference type="NCBI Taxonomy" id="487316"/>
    <lineage>
        <taxon>Bacteria</taxon>
        <taxon>Pseudomonadati</taxon>
        <taxon>Pseudomonadota</taxon>
        <taxon>Gammaproteobacteria</taxon>
        <taxon>Moraxellales</taxon>
        <taxon>Moraxellaceae</taxon>
        <taxon>Acinetobacter</taxon>
    </lineage>
</organism>
<feature type="coiled-coil region" evidence="1">
    <location>
        <begin position="201"/>
        <end position="231"/>
    </location>
</feature>
<name>A0A1P8ENE4_9GAMM</name>
<evidence type="ECO:0000313" key="2">
    <source>
        <dbReference type="EMBL" id="APV37717.1"/>
    </source>
</evidence>
<sequence length="281" mass="31848">MSRITPIIKFNLKDRGRQHTGQDRSNVDIRAWVDLINSPSCQEMIDTGGLYGYYGHQVRMLFGMNPPETAYLNGKEYRIIPALRTLHFKADYNGDVEHRVEFLETDPGETAYRNYKGKIGGFSMAVDGKTNNGLTVPTAMGGMDYVLQQNYLFNRGNGLFDSALPQTVRDALEMSLAELYDSISRNIVSEALFDDATEKYLVASQLEQKFLEEQAREAKRKRIQLERQTQLNDSALCPTVSFDEFEAELKLFDSIEVEKTDAEKSTKTKVAKSVGGLFNFF</sequence>
<dbReference type="AlphaFoldDB" id="A0A1P8ENE4"/>
<proteinExistence type="predicted"/>
<evidence type="ECO:0000256" key="1">
    <source>
        <dbReference type="SAM" id="Coils"/>
    </source>
</evidence>